<evidence type="ECO:0000256" key="2">
    <source>
        <dbReference type="ARBA" id="ARBA00022771"/>
    </source>
</evidence>
<evidence type="ECO:0000256" key="1">
    <source>
        <dbReference type="ARBA" id="ARBA00022723"/>
    </source>
</evidence>
<proteinExistence type="predicted"/>
<gene>
    <name evidence="7" type="ORF">glysoja_046642</name>
</gene>
<reference evidence="7" key="1">
    <citation type="submission" date="2014-07" db="EMBL/GenBank/DDBJ databases">
        <title>Identification of a novel salt tolerance gene in wild soybean by whole-genome sequencing.</title>
        <authorList>
            <person name="Lam H.-M."/>
            <person name="Qi X."/>
            <person name="Li M.-W."/>
            <person name="Liu X."/>
            <person name="Xie M."/>
            <person name="Ni M."/>
            <person name="Xu X."/>
        </authorList>
    </citation>
    <scope>NUCLEOTIDE SEQUENCE [LARGE SCALE GENOMIC DNA]</scope>
    <source>
        <tissue evidence="7">Root</tissue>
    </source>
</reference>
<dbReference type="PANTHER" id="PTHR46951:SF2">
    <property type="entry name" value="BED-TYPE DOMAIN-CONTAINING PROTEIN"/>
    <property type="match status" value="1"/>
</dbReference>
<name>A0A0B2QZD6_GLYSO</name>
<keyword evidence="3" id="KW-0862">Zinc</keyword>
<evidence type="ECO:0000259" key="6">
    <source>
        <dbReference type="PROSITE" id="PS50808"/>
    </source>
</evidence>
<dbReference type="PANTHER" id="PTHR46951">
    <property type="entry name" value="BED-TYPE DOMAIN-CONTAINING PROTEIN"/>
    <property type="match status" value="1"/>
</dbReference>
<dbReference type="AlphaFoldDB" id="A0A0B2QZD6"/>
<dbReference type="Proteomes" id="UP000053555">
    <property type="component" value="Unassembled WGS sequence"/>
</dbReference>
<sequence length="101" mass="11147">MSRSGNGSNSSHTNLGASTGAARRSKKALENRTDIGWKHVTDVLGNDKKVKCNYCSKINNGGIFRFKHHLDRTRWNSEPCASVPEEVKMLMMKVVAEVANA</sequence>
<evidence type="ECO:0000256" key="3">
    <source>
        <dbReference type="ARBA" id="ARBA00022833"/>
    </source>
</evidence>
<organism evidence="7">
    <name type="scientific">Glycine soja</name>
    <name type="common">Wild soybean</name>
    <dbReference type="NCBI Taxonomy" id="3848"/>
    <lineage>
        <taxon>Eukaryota</taxon>
        <taxon>Viridiplantae</taxon>
        <taxon>Streptophyta</taxon>
        <taxon>Embryophyta</taxon>
        <taxon>Tracheophyta</taxon>
        <taxon>Spermatophyta</taxon>
        <taxon>Magnoliopsida</taxon>
        <taxon>eudicotyledons</taxon>
        <taxon>Gunneridae</taxon>
        <taxon>Pentapetalae</taxon>
        <taxon>rosids</taxon>
        <taxon>fabids</taxon>
        <taxon>Fabales</taxon>
        <taxon>Fabaceae</taxon>
        <taxon>Papilionoideae</taxon>
        <taxon>50 kb inversion clade</taxon>
        <taxon>NPAAA clade</taxon>
        <taxon>indigoferoid/millettioid clade</taxon>
        <taxon>Phaseoleae</taxon>
        <taxon>Glycine</taxon>
        <taxon>Glycine subgen. Soja</taxon>
    </lineage>
</organism>
<dbReference type="GO" id="GO:0003677">
    <property type="term" value="F:DNA binding"/>
    <property type="evidence" value="ECO:0007669"/>
    <property type="project" value="InterPro"/>
</dbReference>
<keyword evidence="1" id="KW-0479">Metal-binding</keyword>
<dbReference type="PROSITE" id="PS50808">
    <property type="entry name" value="ZF_BED"/>
    <property type="match status" value="1"/>
</dbReference>
<feature type="compositionally biased region" description="Polar residues" evidence="5">
    <location>
        <begin position="1"/>
        <end position="17"/>
    </location>
</feature>
<evidence type="ECO:0000256" key="4">
    <source>
        <dbReference type="PROSITE-ProRule" id="PRU00027"/>
    </source>
</evidence>
<dbReference type="InterPro" id="IPR003656">
    <property type="entry name" value="Znf_BED"/>
</dbReference>
<dbReference type="Pfam" id="PF02892">
    <property type="entry name" value="zf-BED"/>
    <property type="match status" value="1"/>
</dbReference>
<feature type="domain" description="BED-type" evidence="6">
    <location>
        <begin position="31"/>
        <end position="87"/>
    </location>
</feature>
<dbReference type="EMBL" id="KN654523">
    <property type="protein sequence ID" value="KHN25163.1"/>
    <property type="molecule type" value="Genomic_DNA"/>
</dbReference>
<accession>A0A0B2QZD6</accession>
<protein>
    <recommendedName>
        <fullName evidence="6">BED-type domain-containing protein</fullName>
    </recommendedName>
</protein>
<dbReference type="GO" id="GO:0008270">
    <property type="term" value="F:zinc ion binding"/>
    <property type="evidence" value="ECO:0007669"/>
    <property type="project" value="UniProtKB-KW"/>
</dbReference>
<feature type="region of interest" description="Disordered" evidence="5">
    <location>
        <begin position="1"/>
        <end position="32"/>
    </location>
</feature>
<evidence type="ECO:0000313" key="7">
    <source>
        <dbReference type="EMBL" id="KHN25163.1"/>
    </source>
</evidence>
<evidence type="ECO:0000256" key="5">
    <source>
        <dbReference type="SAM" id="MobiDB-lite"/>
    </source>
</evidence>
<keyword evidence="2 4" id="KW-0863">Zinc-finger</keyword>